<protein>
    <submittedName>
        <fullName evidence="9">Alpha-hydroxy-acid oxidizing enzyme</fullName>
    </submittedName>
</protein>
<feature type="binding site" evidence="7">
    <location>
        <position position="222"/>
    </location>
    <ligand>
        <name>glyoxylate</name>
        <dbReference type="ChEBI" id="CHEBI:36655"/>
    </ligand>
</feature>
<dbReference type="InterPro" id="IPR037396">
    <property type="entry name" value="FMN_HAD"/>
</dbReference>
<dbReference type="SUPFAM" id="SSF51395">
    <property type="entry name" value="FMN-linked oxidoreductases"/>
    <property type="match status" value="1"/>
</dbReference>
<feature type="binding site" evidence="7">
    <location>
        <position position="216"/>
    </location>
    <ligand>
        <name>FMN</name>
        <dbReference type="ChEBI" id="CHEBI:58210"/>
    </ligand>
</feature>
<dbReference type="GO" id="GO:0010181">
    <property type="term" value="F:FMN binding"/>
    <property type="evidence" value="ECO:0007669"/>
    <property type="project" value="InterPro"/>
</dbReference>
<feature type="binding site" evidence="7">
    <location>
        <begin position="366"/>
        <end position="367"/>
    </location>
    <ligand>
        <name>FMN</name>
        <dbReference type="ChEBI" id="CHEBI:58210"/>
    </ligand>
</feature>
<keyword evidence="3 7" id="KW-0288">FMN</keyword>
<dbReference type="InterPro" id="IPR013785">
    <property type="entry name" value="Aldolase_TIM"/>
</dbReference>
<keyword evidence="4" id="KW-0560">Oxidoreductase</keyword>
<feature type="binding site" evidence="7">
    <location>
        <position position="312"/>
    </location>
    <ligand>
        <name>glyoxylate</name>
        <dbReference type="ChEBI" id="CHEBI:36655"/>
    </ligand>
</feature>
<dbReference type="Proteomes" id="UP000228987">
    <property type="component" value="Unassembled WGS sequence"/>
</dbReference>
<dbReference type="InterPro" id="IPR012133">
    <property type="entry name" value="Alpha-hydoxy_acid_DH_FMN"/>
</dbReference>
<feature type="binding site" evidence="7">
    <location>
        <position position="190"/>
    </location>
    <ligand>
        <name>glyoxylate</name>
        <dbReference type="ChEBI" id="CHEBI:36655"/>
    </ligand>
</feature>
<comment type="caution">
    <text evidence="9">The sequence shown here is derived from an EMBL/GenBank/DDBJ whole genome shotgun (WGS) entry which is preliminary data.</text>
</comment>
<dbReference type="PANTHER" id="PTHR10578">
    <property type="entry name" value="S -2-HYDROXY-ACID OXIDASE-RELATED"/>
    <property type="match status" value="1"/>
</dbReference>
<feature type="active site" description="Proton acceptor" evidence="6">
    <location>
        <position position="312"/>
    </location>
</feature>
<dbReference type="PIRSF" id="PIRSF000138">
    <property type="entry name" value="Al-hdrx_acd_dh"/>
    <property type="match status" value="1"/>
</dbReference>
<dbReference type="PROSITE" id="PS51349">
    <property type="entry name" value="FMN_HYDROXY_ACID_DH_2"/>
    <property type="match status" value="1"/>
</dbReference>
<accession>A0A2A5C9M0</accession>
<evidence type="ECO:0000256" key="3">
    <source>
        <dbReference type="ARBA" id="ARBA00022643"/>
    </source>
</evidence>
<reference evidence="10" key="1">
    <citation type="submission" date="2017-08" db="EMBL/GenBank/DDBJ databases">
        <title>A dynamic microbial community with high functional redundancy inhabits the cold, oxic subseafloor aquifer.</title>
        <authorList>
            <person name="Tully B.J."/>
            <person name="Wheat C.G."/>
            <person name="Glazer B.T."/>
            <person name="Huber J.A."/>
        </authorList>
    </citation>
    <scope>NUCLEOTIDE SEQUENCE [LARGE SCALE GENOMIC DNA]</scope>
</reference>
<feature type="domain" description="FMN hydroxy acid dehydrogenase" evidence="8">
    <location>
        <begin position="59"/>
        <end position="413"/>
    </location>
</feature>
<feature type="binding site" evidence="7">
    <location>
        <position position="188"/>
    </location>
    <ligand>
        <name>FMN</name>
        <dbReference type="ChEBI" id="CHEBI:58210"/>
    </ligand>
</feature>
<dbReference type="PANTHER" id="PTHR10578:SF107">
    <property type="entry name" value="2-HYDROXYACID OXIDASE 1"/>
    <property type="match status" value="1"/>
</dbReference>
<evidence type="ECO:0000313" key="10">
    <source>
        <dbReference type="Proteomes" id="UP000228987"/>
    </source>
</evidence>
<feature type="binding site" evidence="7">
    <location>
        <begin position="138"/>
        <end position="140"/>
    </location>
    <ligand>
        <name>FMN</name>
        <dbReference type="ChEBI" id="CHEBI:58210"/>
    </ligand>
</feature>
<feature type="binding site" evidence="7">
    <location>
        <position position="85"/>
    </location>
    <ligand>
        <name>glyoxylate</name>
        <dbReference type="ChEBI" id="CHEBI:36655"/>
    </ligand>
</feature>
<evidence type="ECO:0000313" key="9">
    <source>
        <dbReference type="EMBL" id="PCJ40178.1"/>
    </source>
</evidence>
<sequence>MLMLIGRYMRKKINKVMQPTDYSRRKLLHYLAASPLLAGLINLPALAAQRLNDRDYIAESAEWAVNVFDMENVATQNWSQAHWTYISQGVDDELTLRANREGYERLHLRARRLIDVSIINKQTELLGHTLPSPIIMAPVGGLGMAHRDGDLAAARGARVGGHKMIMSTAATFGIEEITEARGEPVWYQLYPTSIWDLTQGMLRRVEATGSDVLFLTTDIPARNQDRMRRFNRDSDDCAECHIPGTTFADRTMLQGLNAPRNISSQNLSMDWDWVKRLRDSTDMKLVIKGITHPEDARLAVSAGVDAIHVSNHGGRADESGYATIDSLPEVVDVVRGRIPVIVDGGIRRGMDVFKALALGADAVCVGRPYIWGLGAFGQEGVAKVMQILDSELDVAMRQAGTPTLADITRAAVR</sequence>
<evidence type="ECO:0000256" key="5">
    <source>
        <dbReference type="ARBA" id="ARBA00024042"/>
    </source>
</evidence>
<comment type="cofactor">
    <cofactor evidence="1">
        <name>FMN</name>
        <dbReference type="ChEBI" id="CHEBI:58210"/>
    </cofactor>
</comment>
<gene>
    <name evidence="9" type="ORF">COA71_11760</name>
</gene>
<evidence type="ECO:0000256" key="2">
    <source>
        <dbReference type="ARBA" id="ARBA00022630"/>
    </source>
</evidence>
<dbReference type="EMBL" id="NVWI01000010">
    <property type="protein sequence ID" value="PCJ40178.1"/>
    <property type="molecule type" value="Genomic_DNA"/>
</dbReference>
<dbReference type="GO" id="GO:0016491">
    <property type="term" value="F:oxidoreductase activity"/>
    <property type="evidence" value="ECO:0007669"/>
    <property type="project" value="UniProtKB-KW"/>
</dbReference>
<keyword evidence="2 7" id="KW-0285">Flavoprotein</keyword>
<dbReference type="AlphaFoldDB" id="A0A2A5C9M0"/>
<name>A0A2A5C9M0_9GAMM</name>
<feature type="binding site" evidence="7">
    <location>
        <position position="310"/>
    </location>
    <ligand>
        <name>FMN</name>
        <dbReference type="ChEBI" id="CHEBI:58210"/>
    </ligand>
</feature>
<evidence type="ECO:0000256" key="4">
    <source>
        <dbReference type="ARBA" id="ARBA00023002"/>
    </source>
</evidence>
<organism evidence="9 10">
    <name type="scientific">SAR86 cluster bacterium</name>
    <dbReference type="NCBI Taxonomy" id="2030880"/>
    <lineage>
        <taxon>Bacteria</taxon>
        <taxon>Pseudomonadati</taxon>
        <taxon>Pseudomonadota</taxon>
        <taxon>Gammaproteobacteria</taxon>
        <taxon>SAR86 cluster</taxon>
    </lineage>
</organism>
<evidence type="ECO:0000256" key="6">
    <source>
        <dbReference type="PIRSR" id="PIRSR000138-1"/>
    </source>
</evidence>
<evidence type="ECO:0000256" key="7">
    <source>
        <dbReference type="PIRSR" id="PIRSR000138-2"/>
    </source>
</evidence>
<feature type="binding site" evidence="7">
    <location>
        <position position="315"/>
    </location>
    <ligand>
        <name>glyoxylate</name>
        <dbReference type="ChEBI" id="CHEBI:36655"/>
    </ligand>
</feature>
<dbReference type="Gene3D" id="3.20.20.70">
    <property type="entry name" value="Aldolase class I"/>
    <property type="match status" value="1"/>
</dbReference>
<feature type="binding site" evidence="7">
    <location>
        <begin position="343"/>
        <end position="347"/>
    </location>
    <ligand>
        <name>FMN</name>
        <dbReference type="ChEBI" id="CHEBI:58210"/>
    </ligand>
</feature>
<dbReference type="InterPro" id="IPR000262">
    <property type="entry name" value="FMN-dep_DH"/>
</dbReference>
<feature type="binding site" evidence="7">
    <location>
        <position position="288"/>
    </location>
    <ligand>
        <name>FMN</name>
        <dbReference type="ChEBI" id="CHEBI:58210"/>
    </ligand>
</feature>
<evidence type="ECO:0000259" key="8">
    <source>
        <dbReference type="PROSITE" id="PS51349"/>
    </source>
</evidence>
<evidence type="ECO:0000256" key="1">
    <source>
        <dbReference type="ARBA" id="ARBA00001917"/>
    </source>
</evidence>
<proteinExistence type="inferred from homology"/>
<comment type="similarity">
    <text evidence="5">Belongs to the FMN-dependent alpha-hydroxy acid dehydrogenase family.</text>
</comment>
<feature type="binding site" evidence="7">
    <location>
        <position position="167"/>
    </location>
    <ligand>
        <name>glyoxylate</name>
        <dbReference type="ChEBI" id="CHEBI:36655"/>
    </ligand>
</feature>
<dbReference type="Pfam" id="PF01070">
    <property type="entry name" value="FMN_dh"/>
    <property type="match status" value="1"/>
</dbReference>
<dbReference type="CDD" id="cd02809">
    <property type="entry name" value="alpha_hydroxyacid_oxid_FMN"/>
    <property type="match status" value="1"/>
</dbReference>